<dbReference type="Proteomes" id="UP000271098">
    <property type="component" value="Unassembled WGS sequence"/>
</dbReference>
<dbReference type="AlphaFoldDB" id="A0A3P6TAR5"/>
<organism evidence="3 4">
    <name type="scientific">Gongylonema pulchrum</name>
    <dbReference type="NCBI Taxonomy" id="637853"/>
    <lineage>
        <taxon>Eukaryota</taxon>
        <taxon>Metazoa</taxon>
        <taxon>Ecdysozoa</taxon>
        <taxon>Nematoda</taxon>
        <taxon>Chromadorea</taxon>
        <taxon>Rhabditida</taxon>
        <taxon>Spirurina</taxon>
        <taxon>Spiruromorpha</taxon>
        <taxon>Spiruroidea</taxon>
        <taxon>Gongylonematidae</taxon>
        <taxon>Gongylonema</taxon>
    </lineage>
</organism>
<dbReference type="OrthoDB" id="409725at2759"/>
<reference evidence="3 4" key="1">
    <citation type="submission" date="2018-11" db="EMBL/GenBank/DDBJ databases">
        <authorList>
            <consortium name="Pathogen Informatics"/>
        </authorList>
    </citation>
    <scope>NUCLEOTIDE SEQUENCE [LARGE SCALE GENOMIC DNA]</scope>
</reference>
<feature type="transmembrane region" description="Helical" evidence="1">
    <location>
        <begin position="62"/>
        <end position="86"/>
    </location>
</feature>
<keyword evidence="2" id="KW-0732">Signal</keyword>
<keyword evidence="1" id="KW-0812">Transmembrane</keyword>
<accession>A0A3P6TAR5</accession>
<gene>
    <name evidence="3" type="ORF">GPUH_LOCUS8312</name>
</gene>
<keyword evidence="4" id="KW-1185">Reference proteome</keyword>
<keyword evidence="1" id="KW-0472">Membrane</keyword>
<evidence type="ECO:0008006" key="5">
    <source>
        <dbReference type="Google" id="ProtNLM"/>
    </source>
</evidence>
<proteinExistence type="predicted"/>
<keyword evidence="1" id="KW-1133">Transmembrane helix</keyword>
<evidence type="ECO:0000256" key="2">
    <source>
        <dbReference type="SAM" id="SignalP"/>
    </source>
</evidence>
<evidence type="ECO:0000256" key="1">
    <source>
        <dbReference type="SAM" id="Phobius"/>
    </source>
</evidence>
<evidence type="ECO:0000313" key="4">
    <source>
        <dbReference type="Proteomes" id="UP000271098"/>
    </source>
</evidence>
<feature type="transmembrane region" description="Helical" evidence="1">
    <location>
        <begin position="35"/>
        <end position="55"/>
    </location>
</feature>
<dbReference type="EMBL" id="UYRT01023862">
    <property type="protein sequence ID" value="VDK61781.1"/>
    <property type="molecule type" value="Genomic_DNA"/>
</dbReference>
<feature type="chain" id="PRO_5017960526" description="EamA domain-containing protein" evidence="2">
    <location>
        <begin position="26"/>
        <end position="95"/>
    </location>
</feature>
<name>A0A3P6TAR5_9BILA</name>
<sequence length="95" mass="10711">MQTKLLRMICLFATVLATIFIYAQAMQTEDGKTFIGRVASASQILGSFVCPLMIYRAIKRKVLDFIPMGPVAFAWILEIHAVIYSIGIDDFYMLV</sequence>
<feature type="signal peptide" evidence="2">
    <location>
        <begin position="1"/>
        <end position="25"/>
    </location>
</feature>
<evidence type="ECO:0000313" key="3">
    <source>
        <dbReference type="EMBL" id="VDK61781.1"/>
    </source>
</evidence>
<protein>
    <recommendedName>
        <fullName evidence="5">EamA domain-containing protein</fullName>
    </recommendedName>
</protein>